<keyword evidence="1" id="KW-0677">Repeat</keyword>
<gene>
    <name evidence="4" type="ORF">LF1_40590</name>
</gene>
<evidence type="ECO:0000256" key="2">
    <source>
        <dbReference type="ARBA" id="ARBA00022803"/>
    </source>
</evidence>
<dbReference type="Pfam" id="PF13432">
    <property type="entry name" value="TPR_16"/>
    <property type="match status" value="1"/>
</dbReference>
<dbReference type="InterPro" id="IPR019734">
    <property type="entry name" value="TPR_rpt"/>
</dbReference>
<protein>
    <submittedName>
        <fullName evidence="4">Tetratricopeptide repeat protein</fullName>
    </submittedName>
</protein>
<dbReference type="EMBL" id="VRLW01000001">
    <property type="protein sequence ID" value="KAA1261509.1"/>
    <property type="molecule type" value="Genomic_DNA"/>
</dbReference>
<dbReference type="PANTHER" id="PTHR44809">
    <property type="match status" value="1"/>
</dbReference>
<dbReference type="PANTHER" id="PTHR44809:SF1">
    <property type="entry name" value="PROTEIN O-MANNOSYL-TRANSFERASE TMTC1"/>
    <property type="match status" value="1"/>
</dbReference>
<evidence type="ECO:0000256" key="3">
    <source>
        <dbReference type="PROSITE-ProRule" id="PRU00339"/>
    </source>
</evidence>
<proteinExistence type="predicted"/>
<comment type="caution">
    <text evidence="4">The sequence shown here is derived from an EMBL/GenBank/DDBJ whole genome shotgun (WGS) entry which is preliminary data.</text>
</comment>
<name>A0A5B1CNV1_9BACT</name>
<dbReference type="Gene3D" id="1.25.40.10">
    <property type="entry name" value="Tetratricopeptide repeat domain"/>
    <property type="match status" value="1"/>
</dbReference>
<dbReference type="SUPFAM" id="SSF48452">
    <property type="entry name" value="TPR-like"/>
    <property type="match status" value="1"/>
</dbReference>
<dbReference type="Pfam" id="PF07719">
    <property type="entry name" value="TPR_2"/>
    <property type="match status" value="1"/>
</dbReference>
<feature type="repeat" description="TPR" evidence="3">
    <location>
        <begin position="106"/>
        <end position="139"/>
    </location>
</feature>
<evidence type="ECO:0000313" key="4">
    <source>
        <dbReference type="EMBL" id="KAA1261509.1"/>
    </source>
</evidence>
<accession>A0A5B1CNV1</accession>
<evidence type="ECO:0000313" key="5">
    <source>
        <dbReference type="Proteomes" id="UP000322699"/>
    </source>
</evidence>
<dbReference type="Gene3D" id="3.40.50.2000">
    <property type="entry name" value="Glycogen Phosphorylase B"/>
    <property type="match status" value="1"/>
</dbReference>
<dbReference type="AlphaFoldDB" id="A0A5B1CNV1"/>
<dbReference type="SUPFAM" id="SSF53756">
    <property type="entry name" value="UDP-Glycosyltransferase/glycogen phosphorylase"/>
    <property type="match status" value="1"/>
</dbReference>
<dbReference type="Proteomes" id="UP000322699">
    <property type="component" value="Unassembled WGS sequence"/>
</dbReference>
<dbReference type="SMART" id="SM00028">
    <property type="entry name" value="TPR"/>
    <property type="match status" value="4"/>
</dbReference>
<sequence>MTDSQTALQNAWHQHQAGNIDAAETVYRDVIDQDPKNADAHVYLGIALFDRRHFQESADHYRTAIQLRHQFPIAWNNLGNSLRLLGQVEESDRCFEEALIQQPRYLSALKNRGSLWLWSGEIERGLHWYQQGLAIDPDNAELHRNLGVIELLRGNYSVGWREYRWRWKMPGLQRPKTHATHWAGQELIGKTFLLYPEQGLGDAIQFVRVAKQLKSLGAEVILQCSPKLIDLFSSTTTSLGVDRLVQDTGASPPTDYHASMIDVVDTLFSQTGKMCFGRDLFTDGAGYLCVSEALMEYWRLWFDGQQDAGRKLRIGINWQGNPEHHADVYRSAPLAVFEPLASLPNVQLFNLQFGHGSEQLDSCDFASKILRLPDDVDSQSAFTDTVAIIAGLDHVVTTDTAIAHLAGAVGEVPVHLMLSQVPDWRWLLDGDRTEWYPTTTLYRQQNFGRWDDVMARIVEQIEQRPRAASR</sequence>
<dbReference type="InterPro" id="IPR011990">
    <property type="entry name" value="TPR-like_helical_dom_sf"/>
</dbReference>
<dbReference type="PROSITE" id="PS50005">
    <property type="entry name" value="TPR"/>
    <property type="match status" value="2"/>
</dbReference>
<organism evidence="4 5">
    <name type="scientific">Rubripirellula obstinata</name>
    <dbReference type="NCBI Taxonomy" id="406547"/>
    <lineage>
        <taxon>Bacteria</taxon>
        <taxon>Pseudomonadati</taxon>
        <taxon>Planctomycetota</taxon>
        <taxon>Planctomycetia</taxon>
        <taxon>Pirellulales</taxon>
        <taxon>Pirellulaceae</taxon>
        <taxon>Rubripirellula</taxon>
    </lineage>
</organism>
<dbReference type="RefSeq" id="WP_068265045.1">
    <property type="nucleotide sequence ID" value="NZ_LWSK01000075.1"/>
</dbReference>
<dbReference type="InterPro" id="IPR052943">
    <property type="entry name" value="TMTC_O-mannosyl-trnsfr"/>
</dbReference>
<dbReference type="InterPro" id="IPR013105">
    <property type="entry name" value="TPR_2"/>
</dbReference>
<keyword evidence="5" id="KW-1185">Reference proteome</keyword>
<dbReference type="OrthoDB" id="9778733at2"/>
<feature type="repeat" description="TPR" evidence="3">
    <location>
        <begin position="72"/>
        <end position="105"/>
    </location>
</feature>
<evidence type="ECO:0000256" key="1">
    <source>
        <dbReference type="ARBA" id="ARBA00022737"/>
    </source>
</evidence>
<reference evidence="4 5" key="1">
    <citation type="submission" date="2019-08" db="EMBL/GenBank/DDBJ databases">
        <title>Deep-cultivation of Planctomycetes and their phenomic and genomic characterization uncovers novel biology.</title>
        <authorList>
            <person name="Wiegand S."/>
            <person name="Jogler M."/>
            <person name="Boedeker C."/>
            <person name="Pinto D."/>
            <person name="Vollmers J."/>
            <person name="Rivas-Marin E."/>
            <person name="Kohn T."/>
            <person name="Peeters S.H."/>
            <person name="Heuer A."/>
            <person name="Rast P."/>
            <person name="Oberbeckmann S."/>
            <person name="Bunk B."/>
            <person name="Jeske O."/>
            <person name="Meyerdierks A."/>
            <person name="Storesund J.E."/>
            <person name="Kallscheuer N."/>
            <person name="Luecker S."/>
            <person name="Lage O.M."/>
            <person name="Pohl T."/>
            <person name="Merkel B.J."/>
            <person name="Hornburger P."/>
            <person name="Mueller R.-W."/>
            <person name="Bruemmer F."/>
            <person name="Labrenz M."/>
            <person name="Spormann A.M."/>
            <person name="Op Den Camp H."/>
            <person name="Overmann J."/>
            <person name="Amann R."/>
            <person name="Jetten M.S.M."/>
            <person name="Mascher T."/>
            <person name="Medema M.H."/>
            <person name="Devos D.P."/>
            <person name="Kaster A.-K."/>
            <person name="Ovreas L."/>
            <person name="Rohde M."/>
            <person name="Galperin M.Y."/>
            <person name="Jogler C."/>
        </authorList>
    </citation>
    <scope>NUCLEOTIDE SEQUENCE [LARGE SCALE GENOMIC DNA]</scope>
    <source>
        <strain evidence="4 5">LF1</strain>
    </source>
</reference>
<keyword evidence="2 3" id="KW-0802">TPR repeat</keyword>